<dbReference type="PANTHER" id="PTHR35091">
    <property type="entry name" value="FLAGELLAR PROTEIN FLIL"/>
    <property type="match status" value="1"/>
</dbReference>
<evidence type="ECO:0000256" key="9">
    <source>
        <dbReference type="ARBA" id="ARBA00023136"/>
    </source>
</evidence>
<proteinExistence type="inferred from homology"/>
<evidence type="ECO:0000256" key="4">
    <source>
        <dbReference type="ARBA" id="ARBA00022475"/>
    </source>
</evidence>
<name>A0A1U6J5H9_9CLOT</name>
<dbReference type="GeneID" id="66301234"/>
<dbReference type="EMBL" id="LT799839">
    <property type="protein sequence ID" value="SLK15493.1"/>
    <property type="molecule type" value="Genomic_DNA"/>
</dbReference>
<evidence type="ECO:0000256" key="2">
    <source>
        <dbReference type="ARBA" id="ARBA00004162"/>
    </source>
</evidence>
<keyword evidence="11" id="KW-0282">Flagellum</keyword>
<evidence type="ECO:0000313" key="11">
    <source>
        <dbReference type="EMBL" id="SLK15493.1"/>
    </source>
</evidence>
<dbReference type="Pfam" id="PF03748">
    <property type="entry name" value="FliL"/>
    <property type="match status" value="1"/>
</dbReference>
<dbReference type="GO" id="GO:0071978">
    <property type="term" value="P:bacterial-type flagellum-dependent swarming motility"/>
    <property type="evidence" value="ECO:0007669"/>
    <property type="project" value="TreeGrafter"/>
</dbReference>
<evidence type="ECO:0000256" key="1">
    <source>
        <dbReference type="ARBA" id="ARBA00002254"/>
    </source>
</evidence>
<evidence type="ECO:0000256" key="5">
    <source>
        <dbReference type="ARBA" id="ARBA00022500"/>
    </source>
</evidence>
<evidence type="ECO:0000256" key="8">
    <source>
        <dbReference type="ARBA" id="ARBA00022989"/>
    </source>
</evidence>
<dbReference type="Proteomes" id="UP000190476">
    <property type="component" value="Chromosome I"/>
</dbReference>
<keyword evidence="7 10" id="KW-0283">Flagellar rotation</keyword>
<dbReference type="STRING" id="1351755.CCH01_08860"/>
<evidence type="ECO:0000256" key="6">
    <source>
        <dbReference type="ARBA" id="ARBA00022692"/>
    </source>
</evidence>
<dbReference type="OrthoDB" id="166089at2"/>
<keyword evidence="8 10" id="KW-1133">Transmembrane helix</keyword>
<comment type="subcellular location">
    <subcellularLocation>
        <location evidence="2">Cell membrane</location>
        <topology evidence="2">Single-pass membrane protein</topology>
    </subcellularLocation>
</comment>
<dbReference type="InterPro" id="IPR005503">
    <property type="entry name" value="FliL"/>
</dbReference>
<dbReference type="PANTHER" id="PTHR35091:SF2">
    <property type="entry name" value="FLAGELLAR PROTEIN FLIL"/>
    <property type="match status" value="1"/>
</dbReference>
<dbReference type="GO" id="GO:0009425">
    <property type="term" value="C:bacterial-type flagellum basal body"/>
    <property type="evidence" value="ECO:0007669"/>
    <property type="project" value="InterPro"/>
</dbReference>
<reference evidence="12" key="1">
    <citation type="submission" date="2017-03" db="EMBL/GenBank/DDBJ databases">
        <authorList>
            <person name="Falquet L."/>
            <person name="Falquet L."/>
        </authorList>
    </citation>
    <scope>NUCLEOTIDE SEQUENCE [LARGE SCALE GENOMIC DNA]</scope>
</reference>
<accession>A0A1U6J5H9</accession>
<comment type="similarity">
    <text evidence="3 10">Belongs to the FliL family.</text>
</comment>
<keyword evidence="5 10" id="KW-0145">Chemotaxis</keyword>
<keyword evidence="11" id="KW-0966">Cell projection</keyword>
<comment type="function">
    <text evidence="1 10">Controls the rotational direction of flagella during chemotaxis.</text>
</comment>
<protein>
    <recommendedName>
        <fullName evidence="10">Flagellar protein FliL</fullName>
    </recommendedName>
</protein>
<evidence type="ECO:0000256" key="7">
    <source>
        <dbReference type="ARBA" id="ARBA00022779"/>
    </source>
</evidence>
<dbReference type="GO" id="GO:0006935">
    <property type="term" value="P:chemotaxis"/>
    <property type="evidence" value="ECO:0007669"/>
    <property type="project" value="UniProtKB-KW"/>
</dbReference>
<dbReference type="GO" id="GO:0005886">
    <property type="term" value="C:plasma membrane"/>
    <property type="evidence" value="ECO:0007669"/>
    <property type="project" value="UniProtKB-SubCell"/>
</dbReference>
<dbReference type="AlphaFoldDB" id="A0A1U6J5H9"/>
<evidence type="ECO:0000256" key="10">
    <source>
        <dbReference type="RuleBase" id="RU364125"/>
    </source>
</evidence>
<evidence type="ECO:0000256" key="3">
    <source>
        <dbReference type="ARBA" id="ARBA00008281"/>
    </source>
</evidence>
<dbReference type="RefSeq" id="WP_079481231.1">
    <property type="nucleotide sequence ID" value="NZ_CBML010000006.1"/>
</dbReference>
<organism evidence="11 12">
    <name type="scientific">Clostridium chauvoei JF4335</name>
    <dbReference type="NCBI Taxonomy" id="1351755"/>
    <lineage>
        <taxon>Bacteria</taxon>
        <taxon>Bacillati</taxon>
        <taxon>Bacillota</taxon>
        <taxon>Clostridia</taxon>
        <taxon>Eubacteriales</taxon>
        <taxon>Clostridiaceae</taxon>
        <taxon>Clostridium</taxon>
    </lineage>
</organism>
<keyword evidence="9 10" id="KW-0472">Membrane</keyword>
<sequence>MAKDKNEKTGTFKKIIIGILILAVIGLGTFAGVYFGMSKKATAGEIIIEETYCDLGEIFVNLSDDGQKRYVKLTVSIGADKSNEDLLNEIKDKKIVLRDTTIYYFKSCKAKDFTAENEVNLKGELVKRVNQKLKLGLVRDVYINDIIVQ</sequence>
<keyword evidence="12" id="KW-1185">Reference proteome</keyword>
<gene>
    <name evidence="11" type="ORF">CCH01_08860</name>
</gene>
<evidence type="ECO:0000313" key="12">
    <source>
        <dbReference type="Proteomes" id="UP000190476"/>
    </source>
</evidence>
<keyword evidence="11" id="KW-0969">Cilium</keyword>
<keyword evidence="4 10" id="KW-1003">Cell membrane</keyword>
<keyword evidence="6 10" id="KW-0812">Transmembrane</keyword>
<feature type="transmembrane region" description="Helical" evidence="10">
    <location>
        <begin position="15"/>
        <end position="37"/>
    </location>
</feature>